<feature type="region of interest" description="Disordered" evidence="1">
    <location>
        <begin position="357"/>
        <end position="410"/>
    </location>
</feature>
<protein>
    <submittedName>
        <fullName evidence="2">Uncharacterized protein</fullName>
    </submittedName>
</protein>
<evidence type="ECO:0000313" key="2">
    <source>
        <dbReference type="EMBL" id="KAK3348654.1"/>
    </source>
</evidence>
<organism evidence="2 3">
    <name type="scientific">Lasiosphaeria hispida</name>
    <dbReference type="NCBI Taxonomy" id="260671"/>
    <lineage>
        <taxon>Eukaryota</taxon>
        <taxon>Fungi</taxon>
        <taxon>Dikarya</taxon>
        <taxon>Ascomycota</taxon>
        <taxon>Pezizomycotina</taxon>
        <taxon>Sordariomycetes</taxon>
        <taxon>Sordariomycetidae</taxon>
        <taxon>Sordariales</taxon>
        <taxon>Lasiosphaeriaceae</taxon>
        <taxon>Lasiosphaeria</taxon>
    </lineage>
</organism>
<reference evidence="2" key="2">
    <citation type="submission" date="2023-06" db="EMBL/GenBank/DDBJ databases">
        <authorList>
            <consortium name="Lawrence Berkeley National Laboratory"/>
            <person name="Haridas S."/>
            <person name="Hensen N."/>
            <person name="Bonometti L."/>
            <person name="Westerberg I."/>
            <person name="Brannstrom I.O."/>
            <person name="Guillou S."/>
            <person name="Cros-Aarteil S."/>
            <person name="Calhoun S."/>
            <person name="Kuo A."/>
            <person name="Mondo S."/>
            <person name="Pangilinan J."/>
            <person name="Riley R."/>
            <person name="Labutti K."/>
            <person name="Andreopoulos B."/>
            <person name="Lipzen A."/>
            <person name="Chen C."/>
            <person name="Yanf M."/>
            <person name="Daum C."/>
            <person name="Ng V."/>
            <person name="Clum A."/>
            <person name="Steindorff A."/>
            <person name="Ohm R."/>
            <person name="Martin F."/>
            <person name="Silar P."/>
            <person name="Natvig D."/>
            <person name="Lalanne C."/>
            <person name="Gautier V."/>
            <person name="Ament-Velasquez S.L."/>
            <person name="Kruys A."/>
            <person name="Hutchinson M.I."/>
            <person name="Powell A.J."/>
            <person name="Barry K."/>
            <person name="Miller A.N."/>
            <person name="Grigoriev I.V."/>
            <person name="Debuchy R."/>
            <person name="Gladieux P."/>
            <person name="Thoren M.H."/>
            <person name="Johannesson H."/>
        </authorList>
    </citation>
    <scope>NUCLEOTIDE SEQUENCE</scope>
    <source>
        <strain evidence="2">CBS 955.72</strain>
    </source>
</reference>
<comment type="caution">
    <text evidence="2">The sequence shown here is derived from an EMBL/GenBank/DDBJ whole genome shotgun (WGS) entry which is preliminary data.</text>
</comment>
<dbReference type="AlphaFoldDB" id="A0AAJ0MBL1"/>
<dbReference type="Proteomes" id="UP001275084">
    <property type="component" value="Unassembled WGS sequence"/>
</dbReference>
<evidence type="ECO:0000313" key="3">
    <source>
        <dbReference type="Proteomes" id="UP001275084"/>
    </source>
</evidence>
<name>A0AAJ0MBL1_9PEZI</name>
<reference evidence="2" key="1">
    <citation type="journal article" date="2023" name="Mol. Phylogenet. Evol.">
        <title>Genome-scale phylogeny and comparative genomics of the fungal order Sordariales.</title>
        <authorList>
            <person name="Hensen N."/>
            <person name="Bonometti L."/>
            <person name="Westerberg I."/>
            <person name="Brannstrom I.O."/>
            <person name="Guillou S."/>
            <person name="Cros-Aarteil S."/>
            <person name="Calhoun S."/>
            <person name="Haridas S."/>
            <person name="Kuo A."/>
            <person name="Mondo S."/>
            <person name="Pangilinan J."/>
            <person name="Riley R."/>
            <person name="LaButti K."/>
            <person name="Andreopoulos B."/>
            <person name="Lipzen A."/>
            <person name="Chen C."/>
            <person name="Yan M."/>
            <person name="Daum C."/>
            <person name="Ng V."/>
            <person name="Clum A."/>
            <person name="Steindorff A."/>
            <person name="Ohm R.A."/>
            <person name="Martin F."/>
            <person name="Silar P."/>
            <person name="Natvig D.O."/>
            <person name="Lalanne C."/>
            <person name="Gautier V."/>
            <person name="Ament-Velasquez S.L."/>
            <person name="Kruys A."/>
            <person name="Hutchinson M.I."/>
            <person name="Powell A.J."/>
            <person name="Barry K."/>
            <person name="Miller A.N."/>
            <person name="Grigoriev I.V."/>
            <person name="Debuchy R."/>
            <person name="Gladieux P."/>
            <person name="Hiltunen Thoren M."/>
            <person name="Johannesson H."/>
        </authorList>
    </citation>
    <scope>NUCLEOTIDE SEQUENCE</scope>
    <source>
        <strain evidence="2">CBS 955.72</strain>
    </source>
</reference>
<dbReference type="EMBL" id="JAUIQD010000005">
    <property type="protein sequence ID" value="KAK3348654.1"/>
    <property type="molecule type" value="Genomic_DNA"/>
</dbReference>
<feature type="compositionally biased region" description="Basic residues" evidence="1">
    <location>
        <begin position="392"/>
        <end position="410"/>
    </location>
</feature>
<sequence>MASNNALQVNEGLRGDYLTRMGVEDDEEFAKLVAELPTTLMDEVPHSTGVNLLQAWKLLGGEVRGLALYISEQAEHRSWDALSAKTREKLLEIAPTTATRFWADNYDGFILTTAWLWRIITDGFLCNPCRYDTPVWEAFGTLDAILSRRAGTLDGAIHPPPLPGKSNKNGERREAQHTNRLFGAINTAVGRHGNMEPHLLEYRYHQWRALTYSMLRHDEAGPHASPDRLARAIVEDVTAAFDFDEDFLDILKTSVAQLAAVAVRVDGYFLITSGNLMLTYRLPGRTEGAIIGRPFHQSKALISWASDGAQGDLIDMVVAPGIFSAGNQTATLTASWVGGWLFPIEVCVDFYKGMSAESAPATSPEGDRGESTAAPRTRKRVKAKAEKENRAKAKAIAKPKPKAATKGKKK</sequence>
<gene>
    <name evidence="2" type="ORF">B0T25DRAFT_546180</name>
</gene>
<proteinExistence type="predicted"/>
<accession>A0AAJ0MBL1</accession>
<evidence type="ECO:0000256" key="1">
    <source>
        <dbReference type="SAM" id="MobiDB-lite"/>
    </source>
</evidence>
<keyword evidence="3" id="KW-1185">Reference proteome</keyword>